<evidence type="ECO:0000256" key="2">
    <source>
        <dbReference type="ARBA" id="ARBA00006966"/>
    </source>
</evidence>
<dbReference type="AlphaFoldDB" id="A0A2U2BSC8"/>
<dbReference type="PANTHER" id="PTHR48097">
    <property type="entry name" value="L-THREONINE ALDOLASE-RELATED"/>
    <property type="match status" value="1"/>
</dbReference>
<dbReference type="Gene3D" id="3.90.1150.10">
    <property type="entry name" value="Aspartate Aminotransferase, domain 1"/>
    <property type="match status" value="1"/>
</dbReference>
<evidence type="ECO:0000256" key="3">
    <source>
        <dbReference type="ARBA" id="ARBA00011881"/>
    </source>
</evidence>
<dbReference type="GO" id="GO:0006520">
    <property type="term" value="P:amino acid metabolic process"/>
    <property type="evidence" value="ECO:0007669"/>
    <property type="project" value="InterPro"/>
</dbReference>
<dbReference type="OrthoDB" id="9774495at2"/>
<dbReference type="GO" id="GO:0016829">
    <property type="term" value="F:lyase activity"/>
    <property type="evidence" value="ECO:0007669"/>
    <property type="project" value="InterPro"/>
</dbReference>
<dbReference type="EMBL" id="QEXV01000004">
    <property type="protein sequence ID" value="PWE16900.1"/>
    <property type="molecule type" value="Genomic_DNA"/>
</dbReference>
<dbReference type="Pfam" id="PF01212">
    <property type="entry name" value="Beta_elim_lyase"/>
    <property type="match status" value="1"/>
</dbReference>
<evidence type="ECO:0000313" key="6">
    <source>
        <dbReference type="EMBL" id="PWE16900.1"/>
    </source>
</evidence>
<keyword evidence="4" id="KW-0663">Pyridoxal phosphate</keyword>
<comment type="caution">
    <text evidence="6">The sequence shown here is derived from an EMBL/GenBank/DDBJ whole genome shotgun (WGS) entry which is preliminary data.</text>
</comment>
<comment type="subunit">
    <text evidence="3">Homotetramer.</text>
</comment>
<evidence type="ECO:0000259" key="5">
    <source>
        <dbReference type="Pfam" id="PF01212"/>
    </source>
</evidence>
<comment type="cofactor">
    <cofactor evidence="1">
        <name>pyridoxal 5'-phosphate</name>
        <dbReference type="ChEBI" id="CHEBI:597326"/>
    </cofactor>
</comment>
<dbReference type="InterPro" id="IPR015421">
    <property type="entry name" value="PyrdxlP-dep_Trfase_major"/>
</dbReference>
<name>A0A2U2BSC8_9PROT</name>
<evidence type="ECO:0000256" key="1">
    <source>
        <dbReference type="ARBA" id="ARBA00001933"/>
    </source>
</evidence>
<protein>
    <submittedName>
        <fullName evidence="6">Threonine aldolase</fullName>
    </submittedName>
</protein>
<dbReference type="InterPro" id="IPR015424">
    <property type="entry name" value="PyrdxlP-dep_Trfase"/>
</dbReference>
<keyword evidence="7" id="KW-1185">Reference proteome</keyword>
<reference evidence="7" key="1">
    <citation type="submission" date="2018-05" db="EMBL/GenBank/DDBJ databases">
        <authorList>
            <person name="Liu B.-T."/>
        </authorList>
    </citation>
    <scope>NUCLEOTIDE SEQUENCE [LARGE SCALE GENOMIC DNA]</scope>
    <source>
        <strain evidence="7">WD6-1</strain>
    </source>
</reference>
<dbReference type="Proteomes" id="UP000245168">
    <property type="component" value="Unassembled WGS sequence"/>
</dbReference>
<dbReference type="InterPro" id="IPR015422">
    <property type="entry name" value="PyrdxlP-dep_Trfase_small"/>
</dbReference>
<gene>
    <name evidence="6" type="ORF">DDZ18_09295</name>
</gene>
<dbReference type="SUPFAM" id="SSF53383">
    <property type="entry name" value="PLP-dependent transferases"/>
    <property type="match status" value="1"/>
</dbReference>
<dbReference type="RefSeq" id="WP_109253123.1">
    <property type="nucleotide sequence ID" value="NZ_QEXV01000004.1"/>
</dbReference>
<feature type="domain" description="Aromatic amino acid beta-eliminating lyase/threonine aldolase" evidence="5">
    <location>
        <begin position="2"/>
        <end position="294"/>
    </location>
</feature>
<organism evidence="6 7">
    <name type="scientific">Marinicauda salina</name>
    <dbReference type="NCBI Taxonomy" id="2135793"/>
    <lineage>
        <taxon>Bacteria</taxon>
        <taxon>Pseudomonadati</taxon>
        <taxon>Pseudomonadota</taxon>
        <taxon>Alphaproteobacteria</taxon>
        <taxon>Maricaulales</taxon>
        <taxon>Maricaulaceae</taxon>
        <taxon>Marinicauda</taxon>
    </lineage>
</organism>
<dbReference type="Gene3D" id="3.40.640.10">
    <property type="entry name" value="Type I PLP-dependent aspartate aminotransferase-like (Major domain)"/>
    <property type="match status" value="1"/>
</dbReference>
<evidence type="ECO:0000256" key="4">
    <source>
        <dbReference type="ARBA" id="ARBA00022898"/>
    </source>
</evidence>
<dbReference type="InterPro" id="IPR001597">
    <property type="entry name" value="ArAA_b-elim_lyase/Thr_aldolase"/>
</dbReference>
<accession>A0A2U2BSC8</accession>
<comment type="similarity">
    <text evidence="2">Belongs to the threonine aldolase family.</text>
</comment>
<evidence type="ECO:0000313" key="7">
    <source>
        <dbReference type="Proteomes" id="UP000245168"/>
    </source>
</evidence>
<dbReference type="PANTHER" id="PTHR48097:SF5">
    <property type="entry name" value="LOW SPECIFICITY L-THREONINE ALDOLASE"/>
    <property type="match status" value="1"/>
</dbReference>
<proteinExistence type="inferred from homology"/>
<sequence length="340" mass="36230">MNFLSDTTAPAHPRLIEAISRANEGFAPSYGADPLSAQVRERLVDLFETDLEVLFTTAGTASNALALSVLAPRDGMILCHDEAHIHRDERGAPEFFTGGAKLLPLHGEHAKIDMAELDGALAEWPADFVHATPPKVLSLSQLAEAGSAYSLDAVRERAKAAKDHGLFVHMDGARFANALAHLDCSPAELTWKAGIDALSLGATKNGALAAEAVILFPSAADRFPALQAAQKRAGHMLAKMRYVAAQFDAWLDDGLWLELARDANAAGTALSDGLAAIEGVEIAHPTDGNEVFARLPETVADRMRDAGAGFYAWPDGSARFVASWCTREAEIKDLLKAARG</sequence>